<dbReference type="InterPro" id="IPR036047">
    <property type="entry name" value="F-box-like_dom_sf"/>
</dbReference>
<dbReference type="Proteomes" id="UP001341281">
    <property type="component" value="Chromosome 04"/>
</dbReference>
<name>A0AAQ3T7J1_PASNO</name>
<keyword evidence="4" id="KW-1185">Reference proteome</keyword>
<evidence type="ECO:0000259" key="2">
    <source>
        <dbReference type="Pfam" id="PF23635"/>
    </source>
</evidence>
<evidence type="ECO:0008006" key="5">
    <source>
        <dbReference type="Google" id="ProtNLM"/>
    </source>
</evidence>
<protein>
    <recommendedName>
        <fullName evidence="5">F-box domain-containing protein</fullName>
    </recommendedName>
</protein>
<proteinExistence type="predicted"/>
<gene>
    <name evidence="3" type="ORF">U9M48_017478</name>
</gene>
<dbReference type="EMBL" id="CP144748">
    <property type="protein sequence ID" value="WVZ68549.1"/>
    <property type="molecule type" value="Genomic_DNA"/>
</dbReference>
<evidence type="ECO:0000259" key="1">
    <source>
        <dbReference type="Pfam" id="PF00646"/>
    </source>
</evidence>
<dbReference type="InterPro" id="IPR001810">
    <property type="entry name" value="F-box_dom"/>
</dbReference>
<dbReference type="Pfam" id="PF23635">
    <property type="entry name" value="Beta-prop_AT5G49610-like"/>
    <property type="match status" value="1"/>
</dbReference>
<feature type="domain" description="F-box protein AT5G49610-like beta-propeller" evidence="2">
    <location>
        <begin position="87"/>
        <end position="323"/>
    </location>
</feature>
<feature type="domain" description="F-box" evidence="1">
    <location>
        <begin position="5"/>
        <end position="41"/>
    </location>
</feature>
<dbReference type="AlphaFoldDB" id="A0AAQ3T7J1"/>
<dbReference type="SUPFAM" id="SSF81383">
    <property type="entry name" value="F-box domain"/>
    <property type="match status" value="1"/>
</dbReference>
<dbReference type="InterPro" id="IPR056594">
    <property type="entry name" value="AT5G49610-like_b-prop"/>
</dbReference>
<dbReference type="PANTHER" id="PTHR32133:SF297">
    <property type="entry name" value="F-BOX DOMAIN-CONTAINING PROTEIN"/>
    <property type="match status" value="1"/>
</dbReference>
<reference evidence="3 4" key="1">
    <citation type="submission" date="2024-02" db="EMBL/GenBank/DDBJ databases">
        <title>High-quality chromosome-scale genome assembly of Pensacola bahiagrass (Paspalum notatum Flugge var. saurae).</title>
        <authorList>
            <person name="Vega J.M."/>
            <person name="Podio M."/>
            <person name="Orjuela J."/>
            <person name="Siena L.A."/>
            <person name="Pessino S.C."/>
            <person name="Combes M.C."/>
            <person name="Mariac C."/>
            <person name="Albertini E."/>
            <person name="Pupilli F."/>
            <person name="Ortiz J.P.A."/>
            <person name="Leblanc O."/>
        </authorList>
    </citation>
    <scope>NUCLEOTIDE SEQUENCE [LARGE SCALE GENOMIC DNA]</scope>
    <source>
        <strain evidence="3">R1</strain>
        <tissue evidence="3">Leaf</tissue>
    </source>
</reference>
<organism evidence="3 4">
    <name type="scientific">Paspalum notatum var. saurae</name>
    <dbReference type="NCBI Taxonomy" id="547442"/>
    <lineage>
        <taxon>Eukaryota</taxon>
        <taxon>Viridiplantae</taxon>
        <taxon>Streptophyta</taxon>
        <taxon>Embryophyta</taxon>
        <taxon>Tracheophyta</taxon>
        <taxon>Spermatophyta</taxon>
        <taxon>Magnoliopsida</taxon>
        <taxon>Liliopsida</taxon>
        <taxon>Poales</taxon>
        <taxon>Poaceae</taxon>
        <taxon>PACMAD clade</taxon>
        <taxon>Panicoideae</taxon>
        <taxon>Andropogonodae</taxon>
        <taxon>Paspaleae</taxon>
        <taxon>Paspalinae</taxon>
        <taxon>Paspalum</taxon>
    </lineage>
</organism>
<evidence type="ECO:0000313" key="4">
    <source>
        <dbReference type="Proteomes" id="UP001341281"/>
    </source>
</evidence>
<dbReference type="Pfam" id="PF00646">
    <property type="entry name" value="F-box"/>
    <property type="match status" value="1"/>
</dbReference>
<accession>A0AAQ3T7J1</accession>
<dbReference type="PANTHER" id="PTHR32133">
    <property type="entry name" value="OS07G0120400 PROTEIN"/>
    <property type="match status" value="1"/>
</dbReference>
<sequence length="327" mass="35998">MEELEEEILLRFPPHEPALFVHAMVVCKRWQRIVSSPAFLRRFRELHRTPPMLGFLCNIAEGNSSAAFVTTVTQEFSSGNLGDCRALDARHGRVLLKCPGSSKNFLLVWDPMTDEHQELSLPVLRRYTYDWNAAVLCAARGPCDHLDCCGGPFLVVFVGSGSGEAFICTYSSDAGTWSELIATELATDAVSLMPSVLVGNALYFGFLIRKSLLKYDLESHEMSVIGVPHTLNIWKHVALDGGVGLATVHESKLCLWRKAGPEVDAGWTQDRVIELEPLLPGDAFLTSPDVVGCADGIGVIFLGARLVLFTIDLKTYEVKKVCKGRNC</sequence>
<evidence type="ECO:0000313" key="3">
    <source>
        <dbReference type="EMBL" id="WVZ68549.1"/>
    </source>
</evidence>